<feature type="domain" description="Di19 zinc-binding" evidence="1">
    <location>
        <begin position="44"/>
        <end position="94"/>
    </location>
</feature>
<reference evidence="2" key="1">
    <citation type="submission" date="2021-08" db="EMBL/GenBank/DDBJ databases">
        <title>WGS assembly of Ceratopteris richardii.</title>
        <authorList>
            <person name="Marchant D.B."/>
            <person name="Chen G."/>
            <person name="Jenkins J."/>
            <person name="Shu S."/>
            <person name="Leebens-Mack J."/>
            <person name="Grimwood J."/>
            <person name="Schmutz J."/>
            <person name="Soltis P."/>
            <person name="Soltis D."/>
            <person name="Chen Z.-H."/>
        </authorList>
    </citation>
    <scope>NUCLEOTIDE SEQUENCE</scope>
    <source>
        <strain evidence="2">Whitten #5841</strain>
        <tissue evidence="2">Leaf</tissue>
    </source>
</reference>
<dbReference type="Pfam" id="PF05605">
    <property type="entry name" value="zf-Di19"/>
    <property type="match status" value="1"/>
</dbReference>
<name>A0A8T2TMT0_CERRI</name>
<protein>
    <recommendedName>
        <fullName evidence="1">Di19 zinc-binding domain-containing protein</fullName>
    </recommendedName>
</protein>
<evidence type="ECO:0000313" key="2">
    <source>
        <dbReference type="EMBL" id="KAH7423006.1"/>
    </source>
</evidence>
<dbReference type="AlphaFoldDB" id="A0A8T2TMT0"/>
<comment type="caution">
    <text evidence="2">The sequence shown here is derived from an EMBL/GenBank/DDBJ whole genome shotgun (WGS) entry which is preliminary data.</text>
</comment>
<organism evidence="2 3">
    <name type="scientific">Ceratopteris richardii</name>
    <name type="common">Triangle waterfern</name>
    <dbReference type="NCBI Taxonomy" id="49495"/>
    <lineage>
        <taxon>Eukaryota</taxon>
        <taxon>Viridiplantae</taxon>
        <taxon>Streptophyta</taxon>
        <taxon>Embryophyta</taxon>
        <taxon>Tracheophyta</taxon>
        <taxon>Polypodiopsida</taxon>
        <taxon>Polypodiidae</taxon>
        <taxon>Polypodiales</taxon>
        <taxon>Pteridineae</taxon>
        <taxon>Pteridaceae</taxon>
        <taxon>Parkerioideae</taxon>
        <taxon>Ceratopteris</taxon>
    </lineage>
</organism>
<sequence>MESELWASLLSATKRRFALHPYRSGRILSRDGLESSDDLQAGHTCPFCTGKFGVASLCLHIEAEHSFEKKAVVCPVCSTIVKNDIVGHITAQHGHLLKMQRQMFRTTAASIGSALSSIIKESGMIAVEVQPSGKSSWPAGDTSHLATDPFANILHVLPQSEDRKATKLKGATLNKDYCTNQGDSITIPCTSVESKEKLQAATSHAGFVQQLVLSIVFREL</sequence>
<dbReference type="PANTHER" id="PTHR31875:SF6">
    <property type="entry name" value="PROTEIN DEHYDRATION-INDUCED 19"/>
    <property type="match status" value="1"/>
</dbReference>
<evidence type="ECO:0000313" key="3">
    <source>
        <dbReference type="Proteomes" id="UP000825935"/>
    </source>
</evidence>
<accession>A0A8T2TMT0</accession>
<dbReference type="Proteomes" id="UP000825935">
    <property type="component" value="Chromosome 12"/>
</dbReference>
<dbReference type="EMBL" id="CM035417">
    <property type="protein sequence ID" value="KAH7423006.1"/>
    <property type="molecule type" value="Genomic_DNA"/>
</dbReference>
<proteinExistence type="predicted"/>
<dbReference type="InterPro" id="IPR033347">
    <property type="entry name" value="Di19"/>
</dbReference>
<evidence type="ECO:0000259" key="1">
    <source>
        <dbReference type="Pfam" id="PF05605"/>
    </source>
</evidence>
<dbReference type="InterPro" id="IPR008598">
    <property type="entry name" value="Di19_Zn-bd"/>
</dbReference>
<dbReference type="PANTHER" id="PTHR31875">
    <property type="entry name" value="PROTEIN DEHYDRATION-INDUCED 19"/>
    <property type="match status" value="1"/>
</dbReference>
<dbReference type="OrthoDB" id="7873042at2759"/>
<keyword evidence="3" id="KW-1185">Reference proteome</keyword>
<gene>
    <name evidence="2" type="ORF">KP509_12G035000</name>
</gene>